<dbReference type="SUPFAM" id="SSF51735">
    <property type="entry name" value="NAD(P)-binding Rossmann-fold domains"/>
    <property type="match status" value="1"/>
</dbReference>
<dbReference type="InterPro" id="IPR036291">
    <property type="entry name" value="NAD(P)-bd_dom_sf"/>
</dbReference>
<dbReference type="GO" id="GO:0000166">
    <property type="term" value="F:nucleotide binding"/>
    <property type="evidence" value="ECO:0007669"/>
    <property type="project" value="InterPro"/>
</dbReference>
<name>A0A840STB0_9RHOB</name>
<evidence type="ECO:0000313" key="2">
    <source>
        <dbReference type="EMBL" id="MBB5222432.1"/>
    </source>
</evidence>
<feature type="domain" description="Gfo/Idh/MocA-like oxidoreductase N-terminal" evidence="1">
    <location>
        <begin position="16"/>
        <end position="123"/>
    </location>
</feature>
<dbReference type="Gene3D" id="3.40.50.720">
    <property type="entry name" value="NAD(P)-binding Rossmann-like Domain"/>
    <property type="match status" value="1"/>
</dbReference>
<sequence>MSGGGGDGGRRAMIPVALVGIGKIARDQHVPAIAADPDFELVAAVSRRGTVEGVAQFTDIDGFLADGPEAAVSLCVPPSVRTEMALKALAAGRDVMLEKPTAATLGEVEAMREAARATGATLFATWHSREAPGVAAARDWLGRRRITSASIVWKEDVRRWHPGQAWIWEPAGFGVFDPGINALSILTAILPGAFRVEAATLVFPANRQTPVAARASLRGTGGYPVSVDLDWLQRGPQTWDISVETDGGRLVLSEGGARLTIDGAEQLREAEREYPRLYRRFADLIHARESDVDVSPLRIVADAFLIGRREYGEPFVD</sequence>
<dbReference type="PANTHER" id="PTHR43818:SF7">
    <property type="entry name" value="DEHYDROGENASE"/>
    <property type="match status" value="1"/>
</dbReference>
<evidence type="ECO:0000259" key="1">
    <source>
        <dbReference type="Pfam" id="PF01408"/>
    </source>
</evidence>
<dbReference type="InterPro" id="IPR050463">
    <property type="entry name" value="Gfo/Idh/MocA_oxidrdct_glycsds"/>
</dbReference>
<gene>
    <name evidence="2" type="ORF">HNP73_002368</name>
</gene>
<organism evidence="2 3">
    <name type="scientific">Amaricoccus macauensis</name>
    <dbReference type="NCBI Taxonomy" id="57001"/>
    <lineage>
        <taxon>Bacteria</taxon>
        <taxon>Pseudomonadati</taxon>
        <taxon>Pseudomonadota</taxon>
        <taxon>Alphaproteobacteria</taxon>
        <taxon>Rhodobacterales</taxon>
        <taxon>Paracoccaceae</taxon>
        <taxon>Amaricoccus</taxon>
    </lineage>
</organism>
<dbReference type="Gene3D" id="3.30.360.10">
    <property type="entry name" value="Dihydrodipicolinate Reductase, domain 2"/>
    <property type="match status" value="1"/>
</dbReference>
<dbReference type="EMBL" id="JACHFM010000002">
    <property type="protein sequence ID" value="MBB5222432.1"/>
    <property type="molecule type" value="Genomic_DNA"/>
</dbReference>
<comment type="caution">
    <text evidence="2">The sequence shown here is derived from an EMBL/GenBank/DDBJ whole genome shotgun (WGS) entry which is preliminary data.</text>
</comment>
<dbReference type="AlphaFoldDB" id="A0A840STB0"/>
<keyword evidence="3" id="KW-1185">Reference proteome</keyword>
<dbReference type="PANTHER" id="PTHR43818">
    <property type="entry name" value="BCDNA.GH03377"/>
    <property type="match status" value="1"/>
</dbReference>
<dbReference type="Pfam" id="PF01408">
    <property type="entry name" value="GFO_IDH_MocA"/>
    <property type="match status" value="1"/>
</dbReference>
<accession>A0A840STB0</accession>
<proteinExistence type="predicted"/>
<dbReference type="RefSeq" id="WP_343063273.1">
    <property type="nucleotide sequence ID" value="NZ_JACHFM010000002.1"/>
</dbReference>
<evidence type="ECO:0000313" key="3">
    <source>
        <dbReference type="Proteomes" id="UP000549457"/>
    </source>
</evidence>
<dbReference type="InterPro" id="IPR000683">
    <property type="entry name" value="Gfo/Idh/MocA-like_OxRdtase_N"/>
</dbReference>
<dbReference type="Proteomes" id="UP000549457">
    <property type="component" value="Unassembled WGS sequence"/>
</dbReference>
<protein>
    <submittedName>
        <fullName evidence="2">Putative dehydrogenase</fullName>
    </submittedName>
</protein>
<reference evidence="2 3" key="1">
    <citation type="submission" date="2020-08" db="EMBL/GenBank/DDBJ databases">
        <title>Genomic Encyclopedia of Type Strains, Phase IV (KMG-IV): sequencing the most valuable type-strain genomes for metagenomic binning, comparative biology and taxonomic classification.</title>
        <authorList>
            <person name="Goeker M."/>
        </authorList>
    </citation>
    <scope>NUCLEOTIDE SEQUENCE [LARGE SCALE GENOMIC DNA]</scope>
    <source>
        <strain evidence="2 3">DSM 101730</strain>
    </source>
</reference>